<dbReference type="GO" id="GO:0000802">
    <property type="term" value="C:transverse filament"/>
    <property type="evidence" value="ECO:0007669"/>
    <property type="project" value="TreeGrafter"/>
</dbReference>
<evidence type="ECO:0000313" key="3">
    <source>
        <dbReference type="Proteomes" id="UP000005226"/>
    </source>
</evidence>
<name>A0A674NQ34_TAKRU</name>
<reference evidence="2" key="2">
    <citation type="submission" date="2025-08" db="UniProtKB">
        <authorList>
            <consortium name="Ensembl"/>
        </authorList>
    </citation>
    <scope>IDENTIFICATION</scope>
</reference>
<keyword evidence="1" id="KW-0175">Coiled coil</keyword>
<dbReference type="Ensembl" id="ENSTRUT00000065477.1">
    <property type="protein sequence ID" value="ENSTRUP00000075409.1"/>
    <property type="gene ID" value="ENSTRUG00000026596.1"/>
</dbReference>
<dbReference type="GO" id="GO:0003690">
    <property type="term" value="F:double-stranded DNA binding"/>
    <property type="evidence" value="ECO:0007669"/>
    <property type="project" value="TreeGrafter"/>
</dbReference>
<feature type="coiled-coil region" evidence="1">
    <location>
        <begin position="108"/>
        <end position="142"/>
    </location>
</feature>
<dbReference type="OMA" id="ANDNEMH"/>
<feature type="coiled-coil region" evidence="1">
    <location>
        <begin position="428"/>
        <end position="462"/>
    </location>
</feature>
<dbReference type="GO" id="GO:0000801">
    <property type="term" value="C:central element"/>
    <property type="evidence" value="ECO:0007669"/>
    <property type="project" value="TreeGrafter"/>
</dbReference>
<dbReference type="PANTHER" id="PTHR46918">
    <property type="entry name" value="SYNAPTONEMAL COMPLEX PROTEIN 1"/>
    <property type="match status" value="1"/>
</dbReference>
<dbReference type="GO" id="GO:0051878">
    <property type="term" value="P:lateral element assembly"/>
    <property type="evidence" value="ECO:0007669"/>
    <property type="project" value="TreeGrafter"/>
</dbReference>
<dbReference type="InterPro" id="IPR008827">
    <property type="entry name" value="SYCP1"/>
</dbReference>
<feature type="coiled-coil region" evidence="1">
    <location>
        <begin position="185"/>
        <end position="240"/>
    </location>
</feature>
<evidence type="ECO:0000313" key="2">
    <source>
        <dbReference type="Ensembl" id="ENSTRUP00000075409.1"/>
    </source>
</evidence>
<organism evidence="2 3">
    <name type="scientific">Takifugu rubripes</name>
    <name type="common">Japanese pufferfish</name>
    <name type="synonym">Fugu rubripes</name>
    <dbReference type="NCBI Taxonomy" id="31033"/>
    <lineage>
        <taxon>Eukaryota</taxon>
        <taxon>Metazoa</taxon>
        <taxon>Chordata</taxon>
        <taxon>Craniata</taxon>
        <taxon>Vertebrata</taxon>
        <taxon>Euteleostomi</taxon>
        <taxon>Actinopterygii</taxon>
        <taxon>Neopterygii</taxon>
        <taxon>Teleostei</taxon>
        <taxon>Neoteleostei</taxon>
        <taxon>Acanthomorphata</taxon>
        <taxon>Eupercaria</taxon>
        <taxon>Tetraodontiformes</taxon>
        <taxon>Tetradontoidea</taxon>
        <taxon>Tetraodontidae</taxon>
        <taxon>Takifugu</taxon>
    </lineage>
</organism>
<dbReference type="GeneTree" id="ENSGT00390000003368"/>
<dbReference type="PANTHER" id="PTHR46918:SF1">
    <property type="entry name" value="SYNAPTONEMAL COMPLEX PROTEIN 1"/>
    <property type="match status" value="1"/>
</dbReference>
<protein>
    <recommendedName>
        <fullName evidence="4">Synaptonemal complex protein 1</fullName>
    </recommendedName>
</protein>
<reference evidence="2" key="3">
    <citation type="submission" date="2025-09" db="UniProtKB">
        <authorList>
            <consortium name="Ensembl"/>
        </authorList>
    </citation>
    <scope>IDENTIFICATION</scope>
</reference>
<dbReference type="Proteomes" id="UP000005226">
    <property type="component" value="Chromosome 19"/>
</dbReference>
<dbReference type="AlphaFoldDB" id="A0A674NQ34"/>
<evidence type="ECO:0000256" key="1">
    <source>
        <dbReference type="SAM" id="Coils"/>
    </source>
</evidence>
<proteinExistence type="predicted"/>
<evidence type="ECO:0008006" key="4">
    <source>
        <dbReference type="Google" id="ProtNLM"/>
    </source>
</evidence>
<dbReference type="GO" id="GO:0001673">
    <property type="term" value="C:male germ cell nucleus"/>
    <property type="evidence" value="ECO:0007669"/>
    <property type="project" value="TreeGrafter"/>
</dbReference>
<dbReference type="InParanoid" id="A0A674NQ34"/>
<dbReference type="Pfam" id="PF05483">
    <property type="entry name" value="SCP-1"/>
    <property type="match status" value="2"/>
</dbReference>
<keyword evidence="3" id="KW-1185">Reference proteome</keyword>
<reference evidence="2 3" key="1">
    <citation type="journal article" date="2011" name="Genome Biol. Evol.">
        <title>Integration of the genetic map and genome assembly of fugu facilitates insights into distinct features of genome evolution in teleosts and mammals.</title>
        <authorList>
            <person name="Kai W."/>
            <person name="Kikuchi K."/>
            <person name="Tohari S."/>
            <person name="Chew A.K."/>
            <person name="Tay A."/>
            <person name="Fujiwara A."/>
            <person name="Hosoya S."/>
            <person name="Suetake H."/>
            <person name="Naruse K."/>
            <person name="Brenner S."/>
            <person name="Suzuki Y."/>
            <person name="Venkatesh B."/>
        </authorList>
    </citation>
    <scope>NUCLEOTIDE SEQUENCE [LARGE SCALE GENOMIC DNA]</scope>
</reference>
<dbReference type="GO" id="GO:0051026">
    <property type="term" value="P:chiasma assembly"/>
    <property type="evidence" value="ECO:0007669"/>
    <property type="project" value="TreeGrafter"/>
</dbReference>
<dbReference type="GO" id="GO:0000711">
    <property type="term" value="P:meiotic DNA repair synthesis"/>
    <property type="evidence" value="ECO:0007669"/>
    <property type="project" value="TreeGrafter"/>
</dbReference>
<sequence>MEKERGFNFQLLIPSKVNNCQAVRPQENLENCICSQICRFMSFLLWIFTQRKYNSVQLFSKLFDEVEKIRCWKVQTNSDNVEKERRLHQNGRTIESLQRTIQELQFCNESLSMKMQEHLDDIENLRNKNNVTKNLCNTLNDTFQRTAEKIQLFESEREETHHLFVENIENIQKMIAEFEILRFQAEADQQEMQKVKEKMLQFEDLQEKYHYEYNVKEEEVAVLQTKLKDKENELQNILLEFSESQKCCRQLQETTNEQHELLKKSQAEQDSLLQELHNAKQCCEETQNKLLKKQIAKEITKSSQLETVILFLTGTCYQFVSFVQISVQQEEHKQLQKPHEEETQRLLNDLESESALASELTDEVGKDKLTAVDAIKNKEETELKCQQKIADMVALMEKHKGHYEQIVGEKDAELVMRKKKETEALAHYKSLELELMSVKTDISQLKLELKTEQNVLEELSAMKKGMSSMKTSLPSDVVNKEVQYYLHCVFIVRNKLLRMISCNSLKLPNVI</sequence>
<accession>A0A674NQ34</accession>